<proteinExistence type="predicted"/>
<feature type="region of interest" description="Disordered" evidence="1">
    <location>
        <begin position="181"/>
        <end position="207"/>
    </location>
</feature>
<accession>A0A2T0TH24</accession>
<keyword evidence="2" id="KW-0472">Membrane</keyword>
<feature type="transmembrane region" description="Helical" evidence="2">
    <location>
        <begin position="6"/>
        <end position="30"/>
    </location>
</feature>
<dbReference type="Proteomes" id="UP000239494">
    <property type="component" value="Unassembled WGS sequence"/>
</dbReference>
<dbReference type="Pfam" id="PF15956">
    <property type="entry name" value="DUF4760"/>
    <property type="match status" value="1"/>
</dbReference>
<organism evidence="3 4">
    <name type="scientific">Umezawaea tangerina</name>
    <dbReference type="NCBI Taxonomy" id="84725"/>
    <lineage>
        <taxon>Bacteria</taxon>
        <taxon>Bacillati</taxon>
        <taxon>Actinomycetota</taxon>
        <taxon>Actinomycetes</taxon>
        <taxon>Pseudonocardiales</taxon>
        <taxon>Pseudonocardiaceae</taxon>
        <taxon>Umezawaea</taxon>
    </lineage>
</organism>
<name>A0A2T0TH24_9PSEU</name>
<comment type="caution">
    <text evidence="3">The sequence shown here is derived from an EMBL/GenBank/DDBJ whole genome shotgun (WGS) entry which is preliminary data.</text>
</comment>
<dbReference type="AlphaFoldDB" id="A0A2T0TH24"/>
<keyword evidence="2" id="KW-0812">Transmembrane</keyword>
<protein>
    <recommendedName>
        <fullName evidence="5">DUF4760 domain-containing protein</fullName>
    </recommendedName>
</protein>
<evidence type="ECO:0000256" key="1">
    <source>
        <dbReference type="SAM" id="MobiDB-lite"/>
    </source>
</evidence>
<gene>
    <name evidence="3" type="ORF">CLV43_102480</name>
</gene>
<keyword evidence="2" id="KW-1133">Transmembrane helix</keyword>
<sequence>MGAGNLTTILNLIAVSISVGSLLATVLLTLSQVRTLRAANNSTAVVDMMLKHLSDTGYQDSEHYVVHQLNSRDSPEVGTFLLPPESRRHVIAVCEFFESLGFLILIKAVDDTAVTAFYNYRTRRAWVALRPYIEAERKIRGERTYMQCFEHAVELARRTPCPRALKELKIATLPPHVNTPAHLGVSTAAHPPSGSVDPLRMSGTAHP</sequence>
<evidence type="ECO:0008006" key="5">
    <source>
        <dbReference type="Google" id="ProtNLM"/>
    </source>
</evidence>
<evidence type="ECO:0000313" key="4">
    <source>
        <dbReference type="Proteomes" id="UP000239494"/>
    </source>
</evidence>
<evidence type="ECO:0000256" key="2">
    <source>
        <dbReference type="SAM" id="Phobius"/>
    </source>
</evidence>
<dbReference type="InterPro" id="IPR031876">
    <property type="entry name" value="DUF4760"/>
</dbReference>
<reference evidence="3 4" key="1">
    <citation type="submission" date="2018-03" db="EMBL/GenBank/DDBJ databases">
        <title>Genomic Encyclopedia of Archaeal and Bacterial Type Strains, Phase II (KMG-II): from individual species to whole genera.</title>
        <authorList>
            <person name="Goeker M."/>
        </authorList>
    </citation>
    <scope>NUCLEOTIDE SEQUENCE [LARGE SCALE GENOMIC DNA]</scope>
    <source>
        <strain evidence="3 4">DSM 44720</strain>
    </source>
</reference>
<keyword evidence="4" id="KW-1185">Reference proteome</keyword>
<evidence type="ECO:0000313" key="3">
    <source>
        <dbReference type="EMBL" id="PRY44915.1"/>
    </source>
</evidence>
<dbReference type="OrthoDB" id="4217553at2"/>
<dbReference type="EMBL" id="PVTF01000002">
    <property type="protein sequence ID" value="PRY44915.1"/>
    <property type="molecule type" value="Genomic_DNA"/>
</dbReference>
<dbReference type="RefSeq" id="WP_146174691.1">
    <property type="nucleotide sequence ID" value="NZ_PVTF01000002.1"/>
</dbReference>